<dbReference type="GO" id="GO:0008097">
    <property type="term" value="F:5S rRNA binding"/>
    <property type="evidence" value="ECO:0007669"/>
    <property type="project" value="TreeGrafter"/>
</dbReference>
<dbReference type="GO" id="GO:0022625">
    <property type="term" value="C:cytosolic large ribosomal subunit"/>
    <property type="evidence" value="ECO:0007669"/>
    <property type="project" value="TreeGrafter"/>
</dbReference>
<keyword evidence="4 7" id="KW-0689">Ribosomal protein</keyword>
<dbReference type="PANTHER" id="PTHR12899:SF3">
    <property type="entry name" value="LARGE RIBOSOMAL SUBUNIT PROTEIN UL18M"/>
    <property type="match status" value="1"/>
</dbReference>
<dbReference type="CDD" id="cd00432">
    <property type="entry name" value="Ribosomal_L18_L5e"/>
    <property type="match status" value="1"/>
</dbReference>
<dbReference type="InterPro" id="IPR004389">
    <property type="entry name" value="Ribosomal_uL18_bac-type"/>
</dbReference>
<dbReference type="EMBL" id="DRTT01000098">
    <property type="protein sequence ID" value="HHF98515.1"/>
    <property type="molecule type" value="Genomic_DNA"/>
</dbReference>
<evidence type="ECO:0000256" key="4">
    <source>
        <dbReference type="ARBA" id="ARBA00022980"/>
    </source>
</evidence>
<dbReference type="FunFam" id="3.30.420.100:FF:000001">
    <property type="entry name" value="50S ribosomal protein L18"/>
    <property type="match status" value="1"/>
</dbReference>
<dbReference type="InterPro" id="IPR057268">
    <property type="entry name" value="Ribosomal_L18"/>
</dbReference>
<accession>A0A7V5HYY9</accession>
<dbReference type="Gene3D" id="3.30.420.100">
    <property type="match status" value="1"/>
</dbReference>
<comment type="caution">
    <text evidence="8">The sequence shown here is derived from an EMBL/GenBank/DDBJ whole genome shotgun (WGS) entry which is preliminary data.</text>
</comment>
<dbReference type="PANTHER" id="PTHR12899">
    <property type="entry name" value="39S RIBOSOMAL PROTEIN L18, MITOCHONDRIAL"/>
    <property type="match status" value="1"/>
</dbReference>
<dbReference type="Pfam" id="PF00861">
    <property type="entry name" value="Ribosomal_L18p"/>
    <property type="match status" value="1"/>
</dbReference>
<comment type="subunit">
    <text evidence="7">Part of the 50S ribosomal subunit; part of the 5S rRNA/L5/L18/L25 subcomplex. Contacts the 5S and 23S rRNAs.</text>
</comment>
<dbReference type="Proteomes" id="UP000886070">
    <property type="component" value="Unassembled WGS sequence"/>
</dbReference>
<dbReference type="GO" id="GO:0006412">
    <property type="term" value="P:translation"/>
    <property type="evidence" value="ECO:0007669"/>
    <property type="project" value="UniProtKB-UniRule"/>
</dbReference>
<keyword evidence="2 7" id="KW-0699">rRNA-binding</keyword>
<evidence type="ECO:0000256" key="3">
    <source>
        <dbReference type="ARBA" id="ARBA00022884"/>
    </source>
</evidence>
<sequence length="120" mass="14049">MLREEKVLKRERRKKRIRKRISGTGERPRVCVYKSNRYIYVQAVDDEKGEIITSLSSIKYRQEGKVNYKSVKIAKRLGEEFGKLLIKKGIKEIVFDRSGYPYHGRVKALAEGIRTQGVKF</sequence>
<evidence type="ECO:0000256" key="2">
    <source>
        <dbReference type="ARBA" id="ARBA00022730"/>
    </source>
</evidence>
<proteinExistence type="inferred from homology"/>
<dbReference type="InterPro" id="IPR005484">
    <property type="entry name" value="Ribosomal_uL18_bac/plant/anim"/>
</dbReference>
<keyword evidence="3 7" id="KW-0694">RNA-binding</keyword>
<evidence type="ECO:0000256" key="7">
    <source>
        <dbReference type="HAMAP-Rule" id="MF_01337"/>
    </source>
</evidence>
<protein>
    <recommendedName>
        <fullName evidence="6 7">Large ribosomal subunit protein uL18</fullName>
    </recommendedName>
</protein>
<dbReference type="HAMAP" id="MF_01337_B">
    <property type="entry name" value="Ribosomal_uL18_B"/>
    <property type="match status" value="1"/>
</dbReference>
<organism evidence="8">
    <name type="scientific">Aerophobetes bacterium</name>
    <dbReference type="NCBI Taxonomy" id="2030807"/>
    <lineage>
        <taxon>Bacteria</taxon>
        <taxon>Candidatus Aerophobota</taxon>
    </lineage>
</organism>
<comment type="function">
    <text evidence="7">This is one of the proteins that bind and probably mediate the attachment of the 5S RNA into the large ribosomal subunit, where it forms part of the central protuberance.</text>
</comment>
<name>A0A7V5HYY9_UNCAE</name>
<dbReference type="GO" id="GO:0003735">
    <property type="term" value="F:structural constituent of ribosome"/>
    <property type="evidence" value="ECO:0007669"/>
    <property type="project" value="InterPro"/>
</dbReference>
<keyword evidence="5 7" id="KW-0687">Ribonucleoprotein</keyword>
<dbReference type="SUPFAM" id="SSF53137">
    <property type="entry name" value="Translational machinery components"/>
    <property type="match status" value="1"/>
</dbReference>
<evidence type="ECO:0000313" key="8">
    <source>
        <dbReference type="EMBL" id="HHF98515.1"/>
    </source>
</evidence>
<evidence type="ECO:0000256" key="6">
    <source>
        <dbReference type="ARBA" id="ARBA00035197"/>
    </source>
</evidence>
<dbReference type="NCBIfam" id="TIGR00060">
    <property type="entry name" value="L18_bact"/>
    <property type="match status" value="1"/>
</dbReference>
<evidence type="ECO:0000256" key="1">
    <source>
        <dbReference type="ARBA" id="ARBA00007116"/>
    </source>
</evidence>
<comment type="similarity">
    <text evidence="1 7">Belongs to the universal ribosomal protein uL18 family.</text>
</comment>
<dbReference type="AlphaFoldDB" id="A0A7V5HYY9"/>
<evidence type="ECO:0000256" key="5">
    <source>
        <dbReference type="ARBA" id="ARBA00023274"/>
    </source>
</evidence>
<reference evidence="8" key="1">
    <citation type="journal article" date="2020" name="mSystems">
        <title>Genome- and Community-Level Interaction Insights into Carbon Utilization and Element Cycling Functions of Hydrothermarchaeota in Hydrothermal Sediment.</title>
        <authorList>
            <person name="Zhou Z."/>
            <person name="Liu Y."/>
            <person name="Xu W."/>
            <person name="Pan J."/>
            <person name="Luo Z.H."/>
            <person name="Li M."/>
        </authorList>
    </citation>
    <scope>NUCLEOTIDE SEQUENCE [LARGE SCALE GENOMIC DNA]</scope>
    <source>
        <strain evidence="8">HyVt-92</strain>
    </source>
</reference>
<gene>
    <name evidence="7" type="primary">rplR</name>
    <name evidence="8" type="ORF">ENL39_03390</name>
</gene>